<keyword evidence="3" id="KW-1185">Reference proteome</keyword>
<reference evidence="2" key="1">
    <citation type="journal article" date="2023" name="Mol. Phylogenet. Evol.">
        <title>Genome-scale phylogeny and comparative genomics of the fungal order Sordariales.</title>
        <authorList>
            <person name="Hensen N."/>
            <person name="Bonometti L."/>
            <person name="Westerberg I."/>
            <person name="Brannstrom I.O."/>
            <person name="Guillou S."/>
            <person name="Cros-Aarteil S."/>
            <person name="Calhoun S."/>
            <person name="Haridas S."/>
            <person name="Kuo A."/>
            <person name="Mondo S."/>
            <person name="Pangilinan J."/>
            <person name="Riley R."/>
            <person name="LaButti K."/>
            <person name="Andreopoulos B."/>
            <person name="Lipzen A."/>
            <person name="Chen C."/>
            <person name="Yan M."/>
            <person name="Daum C."/>
            <person name="Ng V."/>
            <person name="Clum A."/>
            <person name="Steindorff A."/>
            <person name="Ohm R.A."/>
            <person name="Martin F."/>
            <person name="Silar P."/>
            <person name="Natvig D.O."/>
            <person name="Lalanne C."/>
            <person name="Gautier V."/>
            <person name="Ament-Velasquez S.L."/>
            <person name="Kruys A."/>
            <person name="Hutchinson M.I."/>
            <person name="Powell A.J."/>
            <person name="Barry K."/>
            <person name="Miller A.N."/>
            <person name="Grigoriev I.V."/>
            <person name="Debuchy R."/>
            <person name="Gladieux P."/>
            <person name="Hiltunen Thoren M."/>
            <person name="Johannesson H."/>
        </authorList>
    </citation>
    <scope>NUCLEOTIDE SEQUENCE</scope>
    <source>
        <strain evidence="2">CBS 141.50</strain>
    </source>
</reference>
<comment type="caution">
    <text evidence="2">The sequence shown here is derived from an EMBL/GenBank/DDBJ whole genome shotgun (WGS) entry which is preliminary data.</text>
</comment>
<evidence type="ECO:0000313" key="2">
    <source>
        <dbReference type="EMBL" id="KAK4143342.1"/>
    </source>
</evidence>
<organism evidence="2 3">
    <name type="scientific">Dichotomopilus funicola</name>
    <dbReference type="NCBI Taxonomy" id="1934379"/>
    <lineage>
        <taxon>Eukaryota</taxon>
        <taxon>Fungi</taxon>
        <taxon>Dikarya</taxon>
        <taxon>Ascomycota</taxon>
        <taxon>Pezizomycotina</taxon>
        <taxon>Sordariomycetes</taxon>
        <taxon>Sordariomycetidae</taxon>
        <taxon>Sordariales</taxon>
        <taxon>Chaetomiaceae</taxon>
        <taxon>Dichotomopilus</taxon>
    </lineage>
</organism>
<dbReference type="SUPFAM" id="SSF56214">
    <property type="entry name" value="4'-phosphopantetheinyl transferase"/>
    <property type="match status" value="1"/>
</dbReference>
<dbReference type="GeneID" id="87817461"/>
<reference evidence="2" key="2">
    <citation type="submission" date="2023-05" db="EMBL/GenBank/DDBJ databases">
        <authorList>
            <consortium name="Lawrence Berkeley National Laboratory"/>
            <person name="Steindorff A."/>
            <person name="Hensen N."/>
            <person name="Bonometti L."/>
            <person name="Westerberg I."/>
            <person name="Brannstrom I.O."/>
            <person name="Guillou S."/>
            <person name="Cros-Aarteil S."/>
            <person name="Calhoun S."/>
            <person name="Haridas S."/>
            <person name="Kuo A."/>
            <person name="Mondo S."/>
            <person name="Pangilinan J."/>
            <person name="Riley R."/>
            <person name="Labutti K."/>
            <person name="Andreopoulos B."/>
            <person name="Lipzen A."/>
            <person name="Chen C."/>
            <person name="Yanf M."/>
            <person name="Daum C."/>
            <person name="Ng V."/>
            <person name="Clum A."/>
            <person name="Ohm R."/>
            <person name="Martin F."/>
            <person name="Silar P."/>
            <person name="Natvig D."/>
            <person name="Lalanne C."/>
            <person name="Gautier V."/>
            <person name="Ament-Velasquez S.L."/>
            <person name="Kruys A."/>
            <person name="Hutchinson M.I."/>
            <person name="Powell A.J."/>
            <person name="Barry K."/>
            <person name="Miller A.N."/>
            <person name="Grigoriev I.V."/>
            <person name="Debuchy R."/>
            <person name="Gladieux P."/>
            <person name="Thoren M.H."/>
            <person name="Johannesson H."/>
        </authorList>
    </citation>
    <scope>NUCLEOTIDE SEQUENCE</scope>
    <source>
        <strain evidence="2">CBS 141.50</strain>
    </source>
</reference>
<dbReference type="GO" id="GO:0008897">
    <property type="term" value="F:holo-[acyl-carrier-protein] synthase activity"/>
    <property type="evidence" value="ECO:0007669"/>
    <property type="project" value="InterPro"/>
</dbReference>
<evidence type="ECO:0008006" key="4">
    <source>
        <dbReference type="Google" id="ProtNLM"/>
    </source>
</evidence>
<feature type="compositionally biased region" description="Basic and acidic residues" evidence="1">
    <location>
        <begin position="86"/>
        <end position="104"/>
    </location>
</feature>
<dbReference type="RefSeq" id="XP_062636713.1">
    <property type="nucleotide sequence ID" value="XM_062780848.1"/>
</dbReference>
<dbReference type="GO" id="GO:0000287">
    <property type="term" value="F:magnesium ion binding"/>
    <property type="evidence" value="ECO:0007669"/>
    <property type="project" value="InterPro"/>
</dbReference>
<dbReference type="Proteomes" id="UP001302676">
    <property type="component" value="Unassembled WGS sequence"/>
</dbReference>
<dbReference type="AlphaFoldDB" id="A0AAN6V1X8"/>
<feature type="region of interest" description="Disordered" evidence="1">
    <location>
        <begin position="84"/>
        <end position="108"/>
    </location>
</feature>
<dbReference type="InterPro" id="IPR037143">
    <property type="entry name" value="4-PPantetheinyl_Trfase_dom_sf"/>
</dbReference>
<dbReference type="Gene3D" id="3.90.470.20">
    <property type="entry name" value="4'-phosphopantetheinyl transferase domain"/>
    <property type="match status" value="1"/>
</dbReference>
<evidence type="ECO:0000256" key="1">
    <source>
        <dbReference type="SAM" id="MobiDB-lite"/>
    </source>
</evidence>
<evidence type="ECO:0000313" key="3">
    <source>
        <dbReference type="Proteomes" id="UP001302676"/>
    </source>
</evidence>
<gene>
    <name evidence="2" type="ORF">C8A04DRAFT_28981</name>
</gene>
<name>A0AAN6V1X8_9PEZI</name>
<sequence length="220" mass="23309">MPPPLPPIPFPYPLRIGTDICRVTRIAHILRSKQGARFIRRILAPEELARARPVIHQVLQAISPGEKEGSRRVGVFGSQKAALWEKGGDGDGEKGGGSGQEKKPVGRVQGAMEDEDGMYGRAAAYMAGRFAAKEAAFKAHPHLHLGFHDILILSSSTSNQALTGEKPIDGLGSAAPTAVIRPGGGARDQIARVSISHDGEYATAVCMGFEADAVVVEKEG</sequence>
<protein>
    <recommendedName>
        <fullName evidence="4">4'-phosphopantetheinyl transferase domain-containing protein</fullName>
    </recommendedName>
</protein>
<dbReference type="EMBL" id="MU853587">
    <property type="protein sequence ID" value="KAK4143342.1"/>
    <property type="molecule type" value="Genomic_DNA"/>
</dbReference>
<proteinExistence type="predicted"/>
<accession>A0AAN6V1X8</accession>